<evidence type="ECO:0000313" key="3">
    <source>
        <dbReference type="Proteomes" id="UP001307705"/>
    </source>
</evidence>
<dbReference type="Proteomes" id="UP001307705">
    <property type="component" value="Unassembled WGS sequence"/>
</dbReference>
<dbReference type="Gene3D" id="2.60.40.2030">
    <property type="match status" value="1"/>
</dbReference>
<comment type="caution">
    <text evidence="2">The sequence shown here is derived from an EMBL/GenBank/DDBJ whole genome shotgun (WGS) entry which is preliminary data.</text>
</comment>
<evidence type="ECO:0008006" key="4">
    <source>
        <dbReference type="Google" id="ProtNLM"/>
    </source>
</evidence>
<dbReference type="RefSeq" id="WP_338228119.1">
    <property type="nucleotide sequence ID" value="NZ_BTPE01000004.1"/>
</dbReference>
<dbReference type="InterPro" id="IPR038081">
    <property type="entry name" value="CalX-like_sf"/>
</dbReference>
<proteinExistence type="predicted"/>
<keyword evidence="1" id="KW-0732">Signal</keyword>
<dbReference type="SUPFAM" id="SSF141072">
    <property type="entry name" value="CalX-like"/>
    <property type="match status" value="1"/>
</dbReference>
<evidence type="ECO:0000313" key="2">
    <source>
        <dbReference type="EMBL" id="GMQ33346.1"/>
    </source>
</evidence>
<organism evidence="2 3">
    <name type="scientific">Algoriphagus taiwanensis</name>
    <dbReference type="NCBI Taxonomy" id="1445656"/>
    <lineage>
        <taxon>Bacteria</taxon>
        <taxon>Pseudomonadati</taxon>
        <taxon>Bacteroidota</taxon>
        <taxon>Cytophagia</taxon>
        <taxon>Cytophagales</taxon>
        <taxon>Cyclobacteriaceae</taxon>
        <taxon>Algoriphagus</taxon>
    </lineage>
</organism>
<sequence length="161" mass="16899">MKKIFSLLTLALVLVFSSCIEQNYPLWEGALVEFDDAVNRNPVAGQKYPRITVANTVGAVSLQVNLVAAQRSADETINYSVVAEGTTAVSGTDFTTSGTLVIPANSSTGTLTVTIPNTGAIGGSVDLLLQLDGNANISSSENYNQVQLRITRPNPPAEEGA</sequence>
<evidence type="ECO:0000256" key="1">
    <source>
        <dbReference type="SAM" id="SignalP"/>
    </source>
</evidence>
<keyword evidence="3" id="KW-1185">Reference proteome</keyword>
<reference evidence="2 3" key="1">
    <citation type="submission" date="2023-08" db="EMBL/GenBank/DDBJ databases">
        <title>Draft genome sequence of Algoriphagus taiwanensis.</title>
        <authorList>
            <person name="Takatani N."/>
            <person name="Hosokawa M."/>
            <person name="Sawabe T."/>
        </authorList>
    </citation>
    <scope>NUCLEOTIDE SEQUENCE [LARGE SCALE GENOMIC DNA]</scope>
    <source>
        <strain evidence="2 3">JCM 19755</strain>
    </source>
</reference>
<accession>A0ABQ6Q0F3</accession>
<dbReference type="PROSITE" id="PS51257">
    <property type="entry name" value="PROKAR_LIPOPROTEIN"/>
    <property type="match status" value="1"/>
</dbReference>
<name>A0ABQ6Q0F3_9BACT</name>
<feature type="chain" id="PRO_5047131152" description="Calx-beta domain-containing protein" evidence="1">
    <location>
        <begin position="22"/>
        <end position="161"/>
    </location>
</feature>
<feature type="signal peptide" evidence="1">
    <location>
        <begin position="1"/>
        <end position="21"/>
    </location>
</feature>
<gene>
    <name evidence="2" type="ORF">Ataiwa_16180</name>
</gene>
<protein>
    <recommendedName>
        <fullName evidence="4">Calx-beta domain-containing protein</fullName>
    </recommendedName>
</protein>
<dbReference type="EMBL" id="BTPE01000004">
    <property type="protein sequence ID" value="GMQ33346.1"/>
    <property type="molecule type" value="Genomic_DNA"/>
</dbReference>